<evidence type="ECO:0000256" key="4">
    <source>
        <dbReference type="ARBA" id="ARBA00022643"/>
    </source>
</evidence>
<evidence type="ECO:0000313" key="8">
    <source>
        <dbReference type="EMBL" id="MBO8459152.1"/>
    </source>
</evidence>
<comment type="function">
    <text evidence="6">Part of a membrane-bound complex that couples electron transfer with translocation of ions across the membrane.</text>
</comment>
<evidence type="ECO:0000313" key="9">
    <source>
        <dbReference type="Proteomes" id="UP000823641"/>
    </source>
</evidence>
<keyword evidence="6" id="KW-0472">Membrane</keyword>
<keyword evidence="6" id="KW-1133">Transmembrane helix</keyword>
<proteinExistence type="inferred from homology"/>
<comment type="similarity">
    <text evidence="6">Belongs to the RnfG family.</text>
</comment>
<dbReference type="GO" id="GO:0009055">
    <property type="term" value="F:electron transfer activity"/>
    <property type="evidence" value="ECO:0007669"/>
    <property type="project" value="InterPro"/>
</dbReference>
<protein>
    <recommendedName>
        <fullName evidence="6">Ion-translocating oxidoreductase complex subunit G</fullName>
        <ecNumber evidence="6">7.-.-.-</ecNumber>
    </recommendedName>
    <alternativeName>
        <fullName evidence="6">Rnf electron transport complex subunit G</fullName>
    </alternativeName>
</protein>
<feature type="modified residue" description="FMN phosphoryl threonine" evidence="6">
    <location>
        <position position="162"/>
    </location>
</feature>
<reference evidence="8" key="2">
    <citation type="journal article" date="2021" name="PeerJ">
        <title>Extensive microbial diversity within the chicken gut microbiome revealed by metagenomics and culture.</title>
        <authorList>
            <person name="Gilroy R."/>
            <person name="Ravi A."/>
            <person name="Getino M."/>
            <person name="Pursley I."/>
            <person name="Horton D.L."/>
            <person name="Alikhan N.F."/>
            <person name="Baker D."/>
            <person name="Gharbi K."/>
            <person name="Hall N."/>
            <person name="Watson M."/>
            <person name="Adriaenssens E.M."/>
            <person name="Foster-Nyarko E."/>
            <person name="Jarju S."/>
            <person name="Secka A."/>
            <person name="Antonio M."/>
            <person name="Oren A."/>
            <person name="Chaudhuri R.R."/>
            <person name="La Ragione R."/>
            <person name="Hildebrand F."/>
            <person name="Pallen M.J."/>
        </authorList>
    </citation>
    <scope>NUCLEOTIDE SEQUENCE</scope>
    <source>
        <strain evidence="8">G3-3990</strain>
    </source>
</reference>
<accession>A0A9D9N3M6</accession>
<evidence type="ECO:0000256" key="1">
    <source>
        <dbReference type="ARBA" id="ARBA00022448"/>
    </source>
</evidence>
<keyword evidence="6" id="KW-1003">Cell membrane</keyword>
<dbReference type="InterPro" id="IPR010209">
    <property type="entry name" value="Ion_transpt_RnfG/RsxG"/>
</dbReference>
<keyword evidence="6" id="KW-0812">Transmembrane</keyword>
<sequence length="226" mass="23835">MKLESNFKNMVLVLTIISLIAAGVLGSVYQVTEEPIAKAKAEKQQNAIKQVLGNFDRLEEEVLEGITLYKGYVADEFVGAAVEASENGFGGEVKIMVGFDKEGNILDYAVLQQAETPGLGTKMVDWFKTDKGNQNIKGKNPGEKQLSVSKDGGDIDAITAATISSRAFLGAVNKAYAAFSGGDVNAVSGAPNVHHQSAESASCDSLQSTVADSLSVITDSINVIND</sequence>
<keyword evidence="3 6" id="KW-0285">Flavoprotein</keyword>
<dbReference type="GO" id="GO:0022900">
    <property type="term" value="P:electron transport chain"/>
    <property type="evidence" value="ECO:0007669"/>
    <property type="project" value="UniProtKB-UniRule"/>
</dbReference>
<dbReference type="HAMAP" id="MF_00479">
    <property type="entry name" value="RsxG_RnfG"/>
    <property type="match status" value="1"/>
</dbReference>
<organism evidence="8 9">
    <name type="scientific">Candidatus Gallipaludibacter merdavium</name>
    <dbReference type="NCBI Taxonomy" id="2840839"/>
    <lineage>
        <taxon>Bacteria</taxon>
        <taxon>Pseudomonadati</taxon>
        <taxon>Bacteroidota</taxon>
        <taxon>Bacteroidia</taxon>
        <taxon>Bacteroidales</taxon>
        <taxon>Candidatus Gallipaludibacter</taxon>
    </lineage>
</organism>
<dbReference type="GO" id="GO:0005886">
    <property type="term" value="C:plasma membrane"/>
    <property type="evidence" value="ECO:0007669"/>
    <property type="project" value="UniProtKB-SubCell"/>
</dbReference>
<evidence type="ECO:0000256" key="5">
    <source>
        <dbReference type="ARBA" id="ARBA00022982"/>
    </source>
</evidence>
<dbReference type="AlphaFoldDB" id="A0A9D9N3M6"/>
<dbReference type="EC" id="7.-.-.-" evidence="6"/>
<dbReference type="InterPro" id="IPR007329">
    <property type="entry name" value="FMN-bd"/>
</dbReference>
<dbReference type="Pfam" id="PF04205">
    <property type="entry name" value="FMN_bind"/>
    <property type="match status" value="1"/>
</dbReference>
<comment type="subcellular location">
    <subcellularLocation>
        <location evidence="6">Cell membrane</location>
        <topology evidence="6">Single-pass membrane protein</topology>
    </subcellularLocation>
</comment>
<dbReference type="GO" id="GO:0010181">
    <property type="term" value="F:FMN binding"/>
    <property type="evidence" value="ECO:0007669"/>
    <property type="project" value="InterPro"/>
</dbReference>
<dbReference type="PANTHER" id="PTHR36118:SF1">
    <property type="entry name" value="ION-TRANSLOCATING OXIDOREDUCTASE COMPLEX SUBUNIT G"/>
    <property type="match status" value="1"/>
</dbReference>
<comment type="subunit">
    <text evidence="6">The complex is composed of six subunits: RnfA, RnfB, RnfC, RnfD, RnfE and RnfG.</text>
</comment>
<dbReference type="EMBL" id="JADIMG010000026">
    <property type="protein sequence ID" value="MBO8459152.1"/>
    <property type="molecule type" value="Genomic_DNA"/>
</dbReference>
<dbReference type="Gene3D" id="3.90.1010.20">
    <property type="match status" value="1"/>
</dbReference>
<reference evidence="8" key="1">
    <citation type="submission" date="2020-10" db="EMBL/GenBank/DDBJ databases">
        <authorList>
            <person name="Gilroy R."/>
        </authorList>
    </citation>
    <scope>NUCLEOTIDE SEQUENCE</scope>
    <source>
        <strain evidence="8">G3-3990</strain>
    </source>
</reference>
<feature type="domain" description="FMN-binding" evidence="7">
    <location>
        <begin position="88"/>
        <end position="179"/>
    </location>
</feature>
<keyword evidence="6" id="KW-1278">Translocase</keyword>
<gene>
    <name evidence="6" type="primary">rnfG</name>
    <name evidence="8" type="ORF">IAA73_02310</name>
</gene>
<name>A0A9D9N3M6_9BACT</name>
<keyword evidence="1 6" id="KW-0813">Transport</keyword>
<dbReference type="PANTHER" id="PTHR36118">
    <property type="entry name" value="ION-TRANSLOCATING OXIDOREDUCTASE COMPLEX SUBUNIT G"/>
    <property type="match status" value="1"/>
</dbReference>
<evidence type="ECO:0000256" key="2">
    <source>
        <dbReference type="ARBA" id="ARBA00022553"/>
    </source>
</evidence>
<keyword evidence="4 6" id="KW-0288">FMN</keyword>
<dbReference type="SMART" id="SM00900">
    <property type="entry name" value="FMN_bind"/>
    <property type="match status" value="1"/>
</dbReference>
<comment type="cofactor">
    <cofactor evidence="6">
        <name>FMN</name>
        <dbReference type="ChEBI" id="CHEBI:58210"/>
    </cofactor>
</comment>
<evidence type="ECO:0000256" key="3">
    <source>
        <dbReference type="ARBA" id="ARBA00022630"/>
    </source>
</evidence>
<dbReference type="NCBIfam" id="TIGR01947">
    <property type="entry name" value="rnfG"/>
    <property type="match status" value="1"/>
</dbReference>
<keyword evidence="2 6" id="KW-0597">Phosphoprotein</keyword>
<dbReference type="Proteomes" id="UP000823641">
    <property type="component" value="Unassembled WGS sequence"/>
</dbReference>
<comment type="caution">
    <text evidence="8">The sequence shown here is derived from an EMBL/GenBank/DDBJ whole genome shotgun (WGS) entry which is preliminary data.</text>
</comment>
<evidence type="ECO:0000259" key="7">
    <source>
        <dbReference type="SMART" id="SM00900"/>
    </source>
</evidence>
<keyword evidence="5 6" id="KW-0249">Electron transport</keyword>
<evidence type="ECO:0000256" key="6">
    <source>
        <dbReference type="HAMAP-Rule" id="MF_00479"/>
    </source>
</evidence>